<dbReference type="InterPro" id="IPR008040">
    <property type="entry name" value="Hydant_A_N"/>
</dbReference>
<dbReference type="PANTHER" id="PTHR11365">
    <property type="entry name" value="5-OXOPROLINASE RELATED"/>
    <property type="match status" value="1"/>
</dbReference>
<dbReference type="EMBL" id="AP024718">
    <property type="protein sequence ID" value="BCX89856.1"/>
    <property type="molecule type" value="Genomic_DNA"/>
</dbReference>
<name>A0AAU9CK93_9GAMM</name>
<protein>
    <submittedName>
        <fullName evidence="7">5-oxoprolinase (ATP-hydrolysing)</fullName>
        <ecNumber evidence="7">3.5.2.9</ecNumber>
    </submittedName>
</protein>
<evidence type="ECO:0000256" key="2">
    <source>
        <dbReference type="SAM" id="MobiDB-lite"/>
    </source>
</evidence>
<dbReference type="Pfam" id="PF19278">
    <property type="entry name" value="Hydant_A_C"/>
    <property type="match status" value="1"/>
</dbReference>
<reference evidence="8" key="1">
    <citation type="journal article" date="2024" name="Int. J. Syst. Evol. Microbiol.">
        <title>Methylomarinovum tepidoasis sp. nov., a moderately thermophilic methanotroph of the family Methylothermaceae isolated from a deep-sea hydrothermal field.</title>
        <authorList>
            <person name="Hirayama H."/>
            <person name="Takaki Y."/>
            <person name="Abe M."/>
            <person name="Miyazaki M."/>
            <person name="Uematsu K."/>
            <person name="Matsui Y."/>
            <person name="Takai K."/>
        </authorList>
    </citation>
    <scope>NUCLEOTIDE SEQUENCE [LARGE SCALE GENOMIC DNA]</scope>
    <source>
        <strain evidence="8">IN45</strain>
    </source>
</reference>
<comment type="similarity">
    <text evidence="1">Belongs to the oxoprolinase family.</text>
</comment>
<dbReference type="Pfam" id="PF05378">
    <property type="entry name" value="Hydant_A_N"/>
    <property type="match status" value="1"/>
</dbReference>
<dbReference type="InterPro" id="IPR002821">
    <property type="entry name" value="Hydantoinase_A"/>
</dbReference>
<dbReference type="PANTHER" id="PTHR11365:SF23">
    <property type="entry name" value="HYPOTHETICAL 5-OXOPROLINASE (EUROFUNG)-RELATED"/>
    <property type="match status" value="1"/>
</dbReference>
<keyword evidence="7" id="KW-0378">Hydrolase</keyword>
<feature type="region of interest" description="Disordered" evidence="2">
    <location>
        <begin position="1188"/>
        <end position="1242"/>
    </location>
</feature>
<feature type="domain" description="Hydantoinase A/oxoprolinase" evidence="3">
    <location>
        <begin position="208"/>
        <end position="496"/>
    </location>
</feature>
<dbReference type="RefSeq" id="WP_286292415.1">
    <property type="nucleotide sequence ID" value="NZ_AP024718.1"/>
</dbReference>
<keyword evidence="8" id="KW-1185">Reference proteome</keyword>
<dbReference type="Pfam" id="PF02538">
    <property type="entry name" value="Hydantoinase_B"/>
    <property type="match status" value="1"/>
</dbReference>
<evidence type="ECO:0000313" key="7">
    <source>
        <dbReference type="EMBL" id="BCX89856.1"/>
    </source>
</evidence>
<dbReference type="GO" id="GO:0017168">
    <property type="term" value="F:5-oxoprolinase (ATP-hydrolyzing) activity"/>
    <property type="evidence" value="ECO:0007669"/>
    <property type="project" value="UniProtKB-EC"/>
</dbReference>
<feature type="domain" description="Hydantoinase/oxoprolinase N-terminal" evidence="5">
    <location>
        <begin position="10"/>
        <end position="188"/>
    </location>
</feature>
<proteinExistence type="inferred from homology"/>
<dbReference type="Pfam" id="PF01968">
    <property type="entry name" value="Hydantoinase_A"/>
    <property type="match status" value="1"/>
</dbReference>
<dbReference type="KEGG" id="meiy:MIN45_P2229"/>
<dbReference type="AlphaFoldDB" id="A0AAU9CK93"/>
<evidence type="ECO:0000259" key="6">
    <source>
        <dbReference type="Pfam" id="PF19278"/>
    </source>
</evidence>
<evidence type="ECO:0000256" key="1">
    <source>
        <dbReference type="ARBA" id="ARBA00010403"/>
    </source>
</evidence>
<dbReference type="EC" id="3.5.2.9" evidence="7"/>
<organism evidence="7 8">
    <name type="scientific">Methylomarinovum tepidoasis</name>
    <dbReference type="NCBI Taxonomy" id="2840183"/>
    <lineage>
        <taxon>Bacteria</taxon>
        <taxon>Pseudomonadati</taxon>
        <taxon>Pseudomonadota</taxon>
        <taxon>Gammaproteobacteria</taxon>
        <taxon>Methylococcales</taxon>
        <taxon>Methylothermaceae</taxon>
        <taxon>Methylomarinovum</taxon>
    </lineage>
</organism>
<evidence type="ECO:0000259" key="4">
    <source>
        <dbReference type="Pfam" id="PF02538"/>
    </source>
</evidence>
<dbReference type="Proteomes" id="UP001321450">
    <property type="component" value="Chromosome"/>
</dbReference>
<accession>A0AAU9CK93</accession>
<evidence type="ECO:0000259" key="3">
    <source>
        <dbReference type="Pfam" id="PF01968"/>
    </source>
</evidence>
<sequence length="1242" mass="133739">MDAVTKRWQFWIDRGGTFTDIVARRPDGRLLTHKLLSENPRRYDDAVLQGIRDLLGLPAGAPIPAARIDSIRMGTTVGTNALLERRGEPTALVITRGFEDALVIAYQNRPDIFALDIRKPDTLYTTVVPVTERVDPEGRILTPLDTDQARCALTALRQQGIDSLAIVLLHAYANPEHERRLAALARQLGFAQISVSHQVSPLPKLVARGDTTVLDAYLSPPLRRYTRRIEAGIDGPVRLWFMQSHGGLTRAAHFRGRDCLLSGPAGGLIAAVRIGERLGIERLITFDMGGTSTDVAHYAGELERVFETEVAGVRVQAPQLHIHTVAAGGGSILHFDGQRCRVGPQSAGADPGPACYRRGGPLTVTDANLMVGRIQPRHFPATFGPGGDLPLDREAVQRGFSALAAAMAAATGTRLTPEAVADGFLEVAVENMAAAIKQISLQRGHDLRRYTLFCFGGAGGQLACRVAAHLGMREVLLHPFAGVLSAYGMGLADWRHLGEAAVERPLAELDAAALAELFQPLVREAEARMRAEGFTGGQAAYVRRVHLRYEGTDTTFAVPCDTPETLAQAFTARHRQRFGFLLERELVVARISLEAVVQAEAPELPEWPAGGSPAPPCDQVPLFVAGEWRTVPLYRREVLVPGQTFRGPAIVVEATATTVIDPGWAGRLDRHGHLRLRQGQAAVRRPAVDARRADPVLLTIFNKQFQAVAEQMGDALRNTAHSVNIKERLDFSCALFDSCGRLVANAPHIPVHLGSMGDCVQTLLRRETLRPGEVWLTNSPYHGGTHLPDITVITPVFDDAGRLAFLLASRGHHADVGGTTPGSMPADSRTIDEEGVWTPGLRIVAAGRLQETAIRRWLRDAPFPARNPAQNLADLQAQIAANNQGVQALGRLIDAWGRDTVTAYMAHVRANAREAVRRLLPRLRDGRFRYRLDNEAEIAVAVSIDAAAGRARIDFSGTSSQTRDNFNAPAAVCKAAVLYVFRTLVADDIPLNAGCLEPLEIVIPEGSFLNPRPPAAVVAGNVETSQYVVDALYGALGVLAASQGTMNNLTFGNERHQYYETLCGGAGAGPDFDGADAVHTHMTNSRLTDTEILERRYPVRVESFRIRRGSGGGGRHRGGDGVVRELRFLEPMTCAILSSHRRYPPFGLAGGRPGALGRNRLIRADGREETLPGCARIGVAAGDRLVIETPGGGGFGPAEEVSPAPDGTECSPPAGRAGNNDPRPPESGSRSGAGGRPESGSG</sequence>
<evidence type="ECO:0000259" key="5">
    <source>
        <dbReference type="Pfam" id="PF05378"/>
    </source>
</evidence>
<dbReference type="GO" id="GO:0006749">
    <property type="term" value="P:glutathione metabolic process"/>
    <property type="evidence" value="ECO:0007669"/>
    <property type="project" value="TreeGrafter"/>
</dbReference>
<evidence type="ECO:0000313" key="8">
    <source>
        <dbReference type="Proteomes" id="UP001321450"/>
    </source>
</evidence>
<gene>
    <name evidence="7" type="ORF">MIN45_P2229</name>
</gene>
<feature type="compositionally biased region" description="Gly residues" evidence="2">
    <location>
        <begin position="1231"/>
        <end position="1242"/>
    </location>
</feature>
<dbReference type="InterPro" id="IPR049517">
    <property type="entry name" value="ACX-like_C"/>
</dbReference>
<feature type="domain" description="Hydantoinase B/oxoprolinase" evidence="4">
    <location>
        <begin position="694"/>
        <end position="1197"/>
    </location>
</feature>
<dbReference type="InterPro" id="IPR045079">
    <property type="entry name" value="Oxoprolinase-like"/>
</dbReference>
<feature type="domain" description="Acetophenone carboxylase-like C-terminal" evidence="6">
    <location>
        <begin position="587"/>
        <end position="677"/>
    </location>
</feature>
<dbReference type="GO" id="GO:0005829">
    <property type="term" value="C:cytosol"/>
    <property type="evidence" value="ECO:0007669"/>
    <property type="project" value="TreeGrafter"/>
</dbReference>
<dbReference type="InterPro" id="IPR003692">
    <property type="entry name" value="Hydantoinase_B"/>
</dbReference>